<feature type="domain" description="vWA-MoxR associated protein C-terminal" evidence="1">
    <location>
        <begin position="254"/>
        <end position="494"/>
    </location>
</feature>
<name>A0ABY7PY98_9ACTN</name>
<dbReference type="EMBL" id="CP115450">
    <property type="protein sequence ID" value="WBP85395.1"/>
    <property type="molecule type" value="Genomic_DNA"/>
</dbReference>
<gene>
    <name evidence="2" type="ORF">O1G21_05660</name>
</gene>
<protein>
    <recommendedName>
        <fullName evidence="1">vWA-MoxR associated protein C-terminal domain-containing protein</fullName>
    </recommendedName>
</protein>
<evidence type="ECO:0000313" key="2">
    <source>
        <dbReference type="EMBL" id="WBP85395.1"/>
    </source>
</evidence>
<organism evidence="2 3">
    <name type="scientific">Kitasatospora cathayae</name>
    <dbReference type="NCBI Taxonomy" id="3004092"/>
    <lineage>
        <taxon>Bacteria</taxon>
        <taxon>Bacillati</taxon>
        <taxon>Actinomycetota</taxon>
        <taxon>Actinomycetes</taxon>
        <taxon>Kitasatosporales</taxon>
        <taxon>Streptomycetaceae</taxon>
        <taxon>Kitasatospora</taxon>
    </lineage>
</organism>
<proteinExistence type="predicted"/>
<accession>A0ABY7PY98</accession>
<dbReference type="Pfam" id="PF20028">
    <property type="entry name" value="VMAP-C"/>
    <property type="match status" value="1"/>
</dbReference>
<dbReference type="RefSeq" id="WP_270141327.1">
    <property type="nucleotide sequence ID" value="NZ_CP115450.1"/>
</dbReference>
<keyword evidence="3" id="KW-1185">Reference proteome</keyword>
<dbReference type="InterPro" id="IPR045450">
    <property type="entry name" value="VMAP_C"/>
</dbReference>
<evidence type="ECO:0000313" key="3">
    <source>
        <dbReference type="Proteomes" id="UP001212821"/>
    </source>
</evidence>
<evidence type="ECO:0000259" key="1">
    <source>
        <dbReference type="Pfam" id="PF20028"/>
    </source>
</evidence>
<dbReference type="Proteomes" id="UP001212821">
    <property type="component" value="Chromosome"/>
</dbReference>
<sequence>MSGGAYGGWSPWAAVDQGRSAAPPIEAAEDLLAEILFDFRAISRREFRQGVLETMGRAPSSRLFHLDVKEADTAREHVREILRSIARARDPRAVLGVLGEALRAHDPYDGALPWLELAVLALTAETGLPAEVLLRVIALLRALTPPPGPQRLLAHVPPRAPGRHRIDERTTLPEILGRLLDHFGGPDAGYALSFLDGLVRDPELALRHPQLAELGVLLRRVAVPRPEPREGAAGRLIVQIRLDPETPEHIEASRYHLRASYYRQPLAGGPIERLNDLVAGDSLAKEDLVTEGSARLAGWQELFSELARSRRSPVRIEFLLPKALLGHSAELWSPAPGGYRLGLLHPVVVRSLDRYINPWLQTPAWYERWEHLFAETMECEAVDRIGWPPLHPERAADLPGWLDGRPTLACLGLDTPYDELDPGVRAAVLDAMVFDGVPAMLWRRAPGAPTDVVEALRRERPRSLARLPEAVHRHRKVTRAAQAQDGVTLFWDDPNCVDPDQDAGFPGMV</sequence>
<reference evidence="3" key="1">
    <citation type="submission" date="2022-12" db="EMBL/GenBank/DDBJ databases">
        <authorList>
            <person name="Mo P."/>
        </authorList>
    </citation>
    <scope>NUCLEOTIDE SEQUENCE [LARGE SCALE GENOMIC DNA]</scope>
    <source>
        <strain evidence="3">HUAS 3-15</strain>
    </source>
</reference>